<dbReference type="PANTHER" id="PTHR33526">
    <property type="entry name" value="OS07G0123800 PROTEIN"/>
    <property type="match status" value="1"/>
</dbReference>
<organism evidence="2 3">
    <name type="scientific">Colocasia esculenta</name>
    <name type="common">Wild taro</name>
    <name type="synonym">Arum esculentum</name>
    <dbReference type="NCBI Taxonomy" id="4460"/>
    <lineage>
        <taxon>Eukaryota</taxon>
        <taxon>Viridiplantae</taxon>
        <taxon>Streptophyta</taxon>
        <taxon>Embryophyta</taxon>
        <taxon>Tracheophyta</taxon>
        <taxon>Spermatophyta</taxon>
        <taxon>Magnoliopsida</taxon>
        <taxon>Liliopsida</taxon>
        <taxon>Araceae</taxon>
        <taxon>Aroideae</taxon>
        <taxon>Colocasieae</taxon>
        <taxon>Colocasia</taxon>
    </lineage>
</organism>
<keyword evidence="3" id="KW-1185">Reference proteome</keyword>
<dbReference type="PANTHER" id="PTHR33526:SF4">
    <property type="entry name" value="OS07G0123800 PROTEIN"/>
    <property type="match status" value="1"/>
</dbReference>
<proteinExistence type="predicted"/>
<accession>A0A843VN33</accession>
<sequence>MCRARDLYVNDMTGIADRVSSRGISMHPSRVPGGYAGRFARSGNGGSSSSSGDDYLRELVCTASSHSSPGTSPAGGRTAVVPSSQSVGMARNNDDDAVDLYVNSMTGIADRASSRGISRHPSGVPGGYVGRFARSDSGGGGNSNCNSNGSSSDDDLRELVHAASSHSSSGASPADGRTAMVLRSQSAGMTRIDEDGPCDFGGDALVIGIIPKSRSYEVPKSRVGVMPITVDEARRPVVTEAAAIRGGCVDLETAAPPLSRAALSSPVTPGRHCTCTPAVGRD</sequence>
<feature type="region of interest" description="Disordered" evidence="1">
    <location>
        <begin position="112"/>
        <end position="154"/>
    </location>
</feature>
<dbReference type="OrthoDB" id="694638at2759"/>
<dbReference type="EMBL" id="NMUH01001581">
    <property type="protein sequence ID" value="MQL93613.1"/>
    <property type="molecule type" value="Genomic_DNA"/>
</dbReference>
<gene>
    <name evidence="2" type="ORF">Taro_026264</name>
</gene>
<name>A0A843VN33_COLES</name>
<comment type="caution">
    <text evidence="2">The sequence shown here is derived from an EMBL/GenBank/DDBJ whole genome shotgun (WGS) entry which is preliminary data.</text>
</comment>
<evidence type="ECO:0000313" key="2">
    <source>
        <dbReference type="EMBL" id="MQL93613.1"/>
    </source>
</evidence>
<dbReference type="AlphaFoldDB" id="A0A843VN33"/>
<reference evidence="2" key="1">
    <citation type="submission" date="2017-07" db="EMBL/GenBank/DDBJ databases">
        <title>Taro Niue Genome Assembly and Annotation.</title>
        <authorList>
            <person name="Atibalentja N."/>
            <person name="Keating K."/>
            <person name="Fields C.J."/>
        </authorList>
    </citation>
    <scope>NUCLEOTIDE SEQUENCE</scope>
    <source>
        <strain evidence="2">Niue_2</strain>
        <tissue evidence="2">Leaf</tissue>
    </source>
</reference>
<evidence type="ECO:0000313" key="3">
    <source>
        <dbReference type="Proteomes" id="UP000652761"/>
    </source>
</evidence>
<protein>
    <submittedName>
        <fullName evidence="2">Uncharacterized protein</fullName>
    </submittedName>
</protein>
<feature type="region of interest" description="Disordered" evidence="1">
    <location>
        <begin position="63"/>
        <end position="92"/>
    </location>
</feature>
<dbReference type="Proteomes" id="UP000652761">
    <property type="component" value="Unassembled WGS sequence"/>
</dbReference>
<evidence type="ECO:0000256" key="1">
    <source>
        <dbReference type="SAM" id="MobiDB-lite"/>
    </source>
</evidence>